<comment type="caution">
    <text evidence="1">The sequence shown here is derived from an EMBL/GenBank/DDBJ whole genome shotgun (WGS) entry which is preliminary data.</text>
</comment>
<dbReference type="EMBL" id="JAWJWF010000046">
    <property type="protein sequence ID" value="KAK6624844.1"/>
    <property type="molecule type" value="Genomic_DNA"/>
</dbReference>
<keyword evidence="2" id="KW-1185">Reference proteome</keyword>
<dbReference type="Proteomes" id="UP001359485">
    <property type="component" value="Unassembled WGS sequence"/>
</dbReference>
<organism evidence="1 2">
    <name type="scientific">Polyplax serrata</name>
    <name type="common">Common mouse louse</name>
    <dbReference type="NCBI Taxonomy" id="468196"/>
    <lineage>
        <taxon>Eukaryota</taxon>
        <taxon>Metazoa</taxon>
        <taxon>Ecdysozoa</taxon>
        <taxon>Arthropoda</taxon>
        <taxon>Hexapoda</taxon>
        <taxon>Insecta</taxon>
        <taxon>Pterygota</taxon>
        <taxon>Neoptera</taxon>
        <taxon>Paraneoptera</taxon>
        <taxon>Psocodea</taxon>
        <taxon>Troctomorpha</taxon>
        <taxon>Phthiraptera</taxon>
        <taxon>Anoplura</taxon>
        <taxon>Polyplacidae</taxon>
        <taxon>Polyplax</taxon>
    </lineage>
</organism>
<proteinExistence type="predicted"/>
<protein>
    <submittedName>
        <fullName evidence="1">Uncharacterized protein</fullName>
    </submittedName>
</protein>
<gene>
    <name evidence="1" type="ORF">RUM44_011708</name>
</gene>
<evidence type="ECO:0000313" key="1">
    <source>
        <dbReference type="EMBL" id="KAK6624844.1"/>
    </source>
</evidence>
<accession>A0ABR1ASA5</accession>
<sequence>MYGKTGLFMKGDCLRVLYKVTMKQNKEFDCNLVQNETNELILARCGSRVRTGPTQVLGTDIVIRVVGYMIKKHVRNVRFDESLGARETDENIEQKYKAGQFYEFKKNKNDDDEQSGREITEL</sequence>
<reference evidence="1 2" key="1">
    <citation type="submission" date="2023-09" db="EMBL/GenBank/DDBJ databases">
        <title>Genomes of two closely related lineages of the louse Polyplax serrata with different host specificities.</title>
        <authorList>
            <person name="Martinu J."/>
            <person name="Tarabai H."/>
            <person name="Stefka J."/>
            <person name="Hypsa V."/>
        </authorList>
    </citation>
    <scope>NUCLEOTIDE SEQUENCE [LARGE SCALE GENOMIC DNA]</scope>
    <source>
        <strain evidence="1">98ZLc_SE</strain>
    </source>
</reference>
<evidence type="ECO:0000313" key="2">
    <source>
        <dbReference type="Proteomes" id="UP001359485"/>
    </source>
</evidence>
<name>A0ABR1ASA5_POLSC</name>